<evidence type="ECO:0000256" key="1">
    <source>
        <dbReference type="SAM" id="Phobius"/>
    </source>
</evidence>
<evidence type="ECO:0000313" key="3">
    <source>
        <dbReference type="EMBL" id="AXY76055.1"/>
    </source>
</evidence>
<feature type="domain" description="Signal transduction histidine kinase internal region" evidence="2">
    <location>
        <begin position="175"/>
        <end position="251"/>
    </location>
</feature>
<evidence type="ECO:0000313" key="4">
    <source>
        <dbReference type="Proteomes" id="UP000263900"/>
    </source>
</evidence>
<dbReference type="PANTHER" id="PTHR34220:SF7">
    <property type="entry name" value="SENSOR HISTIDINE KINASE YPDA"/>
    <property type="match status" value="1"/>
</dbReference>
<feature type="transmembrane region" description="Helical" evidence="1">
    <location>
        <begin position="12"/>
        <end position="32"/>
    </location>
</feature>
<keyword evidence="3" id="KW-0418">Kinase</keyword>
<keyword evidence="4" id="KW-1185">Reference proteome</keyword>
<feature type="transmembrane region" description="Helical" evidence="1">
    <location>
        <begin position="52"/>
        <end position="70"/>
    </location>
</feature>
<keyword evidence="3" id="KW-0808">Transferase</keyword>
<dbReference type="InterPro" id="IPR050640">
    <property type="entry name" value="Bact_2-comp_sensor_kinase"/>
</dbReference>
<keyword evidence="1" id="KW-1133">Transmembrane helix</keyword>
<dbReference type="GO" id="GO:0016020">
    <property type="term" value="C:membrane"/>
    <property type="evidence" value="ECO:0007669"/>
    <property type="project" value="InterPro"/>
</dbReference>
<reference evidence="3 4" key="1">
    <citation type="submission" date="2018-09" db="EMBL/GenBank/DDBJ databases">
        <title>Genome sequencing of strain 6GH32-13.</title>
        <authorList>
            <person name="Weon H.-Y."/>
            <person name="Heo J."/>
            <person name="Kwon S.-W."/>
        </authorList>
    </citation>
    <scope>NUCLEOTIDE SEQUENCE [LARGE SCALE GENOMIC DNA]</scope>
    <source>
        <strain evidence="3 4">5GH32-13</strain>
    </source>
</reference>
<accession>A0A3B7MWJ7</accession>
<dbReference type="OrthoDB" id="9792992at2"/>
<protein>
    <submittedName>
        <fullName evidence="3">Histidine kinase</fullName>
    </submittedName>
</protein>
<organism evidence="3 4">
    <name type="scientific">Paraflavitalea soli</name>
    <dbReference type="NCBI Taxonomy" id="2315862"/>
    <lineage>
        <taxon>Bacteria</taxon>
        <taxon>Pseudomonadati</taxon>
        <taxon>Bacteroidota</taxon>
        <taxon>Chitinophagia</taxon>
        <taxon>Chitinophagales</taxon>
        <taxon>Chitinophagaceae</taxon>
        <taxon>Paraflavitalea</taxon>
    </lineage>
</organism>
<feature type="transmembrane region" description="Helical" evidence="1">
    <location>
        <begin position="130"/>
        <end position="158"/>
    </location>
</feature>
<dbReference type="AlphaFoldDB" id="A0A3B7MWJ7"/>
<gene>
    <name evidence="3" type="ORF">D3H65_19610</name>
</gene>
<dbReference type="Pfam" id="PF06580">
    <property type="entry name" value="His_kinase"/>
    <property type="match status" value="1"/>
</dbReference>
<feature type="transmembrane region" description="Helical" evidence="1">
    <location>
        <begin position="82"/>
        <end position="110"/>
    </location>
</feature>
<sequence>MDKKQGIDRKSRFPYVYELFIWLIYVCLFKYSFYVEAAPHQKMYQNFPFPQLILYSIGMTLYTIPFYRWLAPLLLRKKRYGWFFVAAILYFGFVAKWAGWLISIIFYGLSNEPVLRSYYEFQYQNFALRAWGIAFWDVNILVMDLIAFLSLTFTWFAFENERKRHLLEKDNLVLQLDSLKAQLHPHFLFNTLNNIYGMALTGNKETPAFILRLSDMMRFILYDCQQNQVTLEKDIEFLENYLEMEKRRYPEATIEFTVSGDAAGKQIAPLLFIQFLENSFKHGAHRLNDTGFIRGSLTVTGHVLSFELRNDVFVAPPIKEKGEKTQYGGVGIENVRKRLALYYPGRHTLAINSTNQIFEVTLTITLQ</sequence>
<dbReference type="RefSeq" id="WP_119051934.1">
    <property type="nucleotide sequence ID" value="NZ_CP032157.1"/>
</dbReference>
<dbReference type="Proteomes" id="UP000263900">
    <property type="component" value="Chromosome"/>
</dbReference>
<evidence type="ECO:0000259" key="2">
    <source>
        <dbReference type="Pfam" id="PF06580"/>
    </source>
</evidence>
<dbReference type="PANTHER" id="PTHR34220">
    <property type="entry name" value="SENSOR HISTIDINE KINASE YPDA"/>
    <property type="match status" value="1"/>
</dbReference>
<proteinExistence type="predicted"/>
<dbReference type="EMBL" id="CP032157">
    <property type="protein sequence ID" value="AXY76055.1"/>
    <property type="molecule type" value="Genomic_DNA"/>
</dbReference>
<dbReference type="GO" id="GO:0000155">
    <property type="term" value="F:phosphorelay sensor kinase activity"/>
    <property type="evidence" value="ECO:0007669"/>
    <property type="project" value="InterPro"/>
</dbReference>
<keyword evidence="1" id="KW-0472">Membrane</keyword>
<dbReference type="InterPro" id="IPR010559">
    <property type="entry name" value="Sig_transdc_His_kin_internal"/>
</dbReference>
<dbReference type="KEGG" id="pseg:D3H65_19610"/>
<name>A0A3B7MWJ7_9BACT</name>
<keyword evidence="1" id="KW-0812">Transmembrane</keyword>